<evidence type="ECO:0000313" key="2">
    <source>
        <dbReference type="Proteomes" id="UP000184436"/>
    </source>
</evidence>
<proteinExistence type="predicted"/>
<dbReference type="SUPFAM" id="SSF51445">
    <property type="entry name" value="(Trans)glycosidases"/>
    <property type="match status" value="1"/>
</dbReference>
<organism evidence="1 2">
    <name type="scientific">Bacteroides faecichinchillae</name>
    <dbReference type="NCBI Taxonomy" id="871325"/>
    <lineage>
        <taxon>Bacteria</taxon>
        <taxon>Pseudomonadati</taxon>
        <taxon>Bacteroidota</taxon>
        <taxon>Bacteroidia</taxon>
        <taxon>Bacteroidales</taxon>
        <taxon>Bacteroidaceae</taxon>
        <taxon>Bacteroides</taxon>
    </lineage>
</organism>
<name>A0A1M4TJG1_9BACE</name>
<gene>
    <name evidence="1" type="ORF">SAMN05444349_102143</name>
</gene>
<dbReference type="Gene3D" id="3.20.20.70">
    <property type="entry name" value="Aldolase class I"/>
    <property type="match status" value="1"/>
</dbReference>
<dbReference type="InterPro" id="IPR013785">
    <property type="entry name" value="Aldolase_TIM"/>
</dbReference>
<evidence type="ECO:0008006" key="3">
    <source>
        <dbReference type="Google" id="ProtNLM"/>
    </source>
</evidence>
<dbReference type="InterPro" id="IPR017853">
    <property type="entry name" value="GH"/>
</dbReference>
<reference evidence="1 2" key="1">
    <citation type="submission" date="2016-11" db="EMBL/GenBank/DDBJ databases">
        <authorList>
            <person name="Jaros S."/>
            <person name="Januszkiewicz K."/>
            <person name="Wedrychowicz H."/>
        </authorList>
    </citation>
    <scope>NUCLEOTIDE SEQUENCE [LARGE SCALE GENOMIC DNA]</scope>
    <source>
        <strain evidence="1 2">DSM 26883</strain>
    </source>
</reference>
<dbReference type="Proteomes" id="UP000184436">
    <property type="component" value="Unassembled WGS sequence"/>
</dbReference>
<dbReference type="EMBL" id="FQVD01000002">
    <property type="protein sequence ID" value="SHE44633.1"/>
    <property type="molecule type" value="Genomic_DNA"/>
</dbReference>
<evidence type="ECO:0000313" key="1">
    <source>
        <dbReference type="EMBL" id="SHE44633.1"/>
    </source>
</evidence>
<accession>A0A1M4TJG1</accession>
<protein>
    <recommendedName>
        <fullName evidence="3">Alpha-galactosidase</fullName>
    </recommendedName>
</protein>
<keyword evidence="2" id="KW-1185">Reference proteome</keyword>
<dbReference type="AlphaFoldDB" id="A0A1M4TJG1"/>
<sequence length="525" mass="59146">MKITKLFCRLNYLIYTHITMKHIKTSLLAAFCAVSLSITGQQSSLKSLVPDEPSKAPDYLCTWNLQGYVVSYQGSDPTREAMNEEYMFGKGAYQNWVDCYPSIRKDLYFVMDDSWDIPKDVNHTPNKYLGTVELDPSRFPSFRGDAVSRLKQLTDRIKEKGWKGAGGWICAQKAEIFSDIPEEEYWTERIKAANAAGFDYWKVDWGAHEKDEAWRKMLTTIGKQYAPRLCIEHAFQNSFIEFSDAFRTYDVENVIAQPVTIQRICDLLPYKAQRNAKGIINCEDEPYIAAGLGCAIGVMRHPFVGNLPNGTQDFVFPPAIRDMKHRLDEVVRGVRWHRIAEPFGVGKELVAIDNEKLNDYWVLQDRETWNTSRPVGSRLTAEAPARVSRGMPLPEVSDSGEDRPFILASRYPNGAVAIASIGRALGHEYVSKEVSVKIAVENYDSPIGIFGYFKDITIAFPSSVKLKKHKIYAQDLAGDIPVNITQKVSVKGNLLTIPGEVIRTVGLMNASKEDCSDPGLVLKIF</sequence>